<protein>
    <submittedName>
        <fullName evidence="3">Benzoylsuccinyl-CoA thiolase</fullName>
    </submittedName>
</protein>
<dbReference type="InterPro" id="IPR002878">
    <property type="entry name" value="ChsH2_C"/>
</dbReference>
<dbReference type="OrthoDB" id="4303499at2"/>
<dbReference type="PANTHER" id="PTHR34075:SF5">
    <property type="entry name" value="BLR3430 PROTEIN"/>
    <property type="match status" value="1"/>
</dbReference>
<feature type="domain" description="ChsH2 rubredoxin-like zinc ribbon" evidence="2">
    <location>
        <begin position="18"/>
        <end position="52"/>
    </location>
</feature>
<dbReference type="InterPro" id="IPR052513">
    <property type="entry name" value="Thioester_dehydratase-like"/>
</dbReference>
<dbReference type="InterPro" id="IPR022002">
    <property type="entry name" value="ChsH2_Znr"/>
</dbReference>
<dbReference type="Proteomes" id="UP000276254">
    <property type="component" value="Chromosome"/>
</dbReference>
<organism evidence="3 4">
    <name type="scientific">Sphingomonas paeninsulae</name>
    <dbReference type="NCBI Taxonomy" id="2319844"/>
    <lineage>
        <taxon>Bacteria</taxon>
        <taxon>Pseudomonadati</taxon>
        <taxon>Pseudomonadota</taxon>
        <taxon>Alphaproteobacteria</taxon>
        <taxon>Sphingomonadales</taxon>
        <taxon>Sphingomonadaceae</taxon>
        <taxon>Sphingomonas</taxon>
    </lineage>
</organism>
<dbReference type="AlphaFoldDB" id="A0A494TMM1"/>
<sequence>MMSEAIKPVLDGWFTTGDKPHLLGSQCANCKTYYFPKLESFCRNPDCDSSQFAIVELSRTGTLWSFTNACYKPPEPYVAAEPFEPYAIAAVELAKEKMVVLGQVVTGVGVEQLKAGLKMELVVETVPDADDPAGKLVWKWKPMAGEAA</sequence>
<dbReference type="Pfam" id="PF01796">
    <property type="entry name" value="OB_ChsH2_C"/>
    <property type="match status" value="1"/>
</dbReference>
<dbReference type="InterPro" id="IPR012340">
    <property type="entry name" value="NA-bd_OB-fold"/>
</dbReference>
<evidence type="ECO:0000313" key="3">
    <source>
        <dbReference type="EMBL" id="AYJ87081.1"/>
    </source>
</evidence>
<proteinExistence type="predicted"/>
<dbReference type="Pfam" id="PF12172">
    <property type="entry name" value="zf-ChsH2"/>
    <property type="match status" value="1"/>
</dbReference>
<accession>A0A494TMM1</accession>
<dbReference type="PANTHER" id="PTHR34075">
    <property type="entry name" value="BLR3430 PROTEIN"/>
    <property type="match status" value="1"/>
</dbReference>
<reference evidence="3 4" key="1">
    <citation type="submission" date="2018-09" db="EMBL/GenBank/DDBJ databases">
        <title>Sphingomonas peninsula sp. nov., isolated from fildes peninsula, Antarctic soil.</title>
        <authorList>
            <person name="Yingchao G."/>
        </authorList>
    </citation>
    <scope>NUCLEOTIDE SEQUENCE [LARGE SCALE GENOMIC DNA]</scope>
    <source>
        <strain evidence="3 4">YZ-8</strain>
    </source>
</reference>
<evidence type="ECO:0000313" key="4">
    <source>
        <dbReference type="Proteomes" id="UP000276254"/>
    </source>
</evidence>
<name>A0A494TMM1_SPHPE</name>
<evidence type="ECO:0000259" key="2">
    <source>
        <dbReference type="Pfam" id="PF12172"/>
    </source>
</evidence>
<dbReference type="KEGG" id="spha:D3Y57_15465"/>
<evidence type="ECO:0000259" key="1">
    <source>
        <dbReference type="Pfam" id="PF01796"/>
    </source>
</evidence>
<gene>
    <name evidence="3" type="ORF">D3Y57_15465</name>
</gene>
<feature type="domain" description="ChsH2 C-terminal OB-fold" evidence="1">
    <location>
        <begin position="55"/>
        <end position="123"/>
    </location>
</feature>
<dbReference type="SUPFAM" id="SSF50249">
    <property type="entry name" value="Nucleic acid-binding proteins"/>
    <property type="match status" value="1"/>
</dbReference>
<dbReference type="EMBL" id="CP032829">
    <property type="protein sequence ID" value="AYJ87081.1"/>
    <property type="molecule type" value="Genomic_DNA"/>
</dbReference>
<keyword evidence="4" id="KW-1185">Reference proteome</keyword>